<keyword evidence="3" id="KW-1185">Reference proteome</keyword>
<organism evidence="2 3">
    <name type="scientific">Mycobacterium botniense</name>
    <dbReference type="NCBI Taxonomy" id="84962"/>
    <lineage>
        <taxon>Bacteria</taxon>
        <taxon>Bacillati</taxon>
        <taxon>Actinomycetota</taxon>
        <taxon>Actinomycetes</taxon>
        <taxon>Mycobacteriales</taxon>
        <taxon>Mycobacteriaceae</taxon>
        <taxon>Mycobacterium</taxon>
    </lineage>
</organism>
<keyword evidence="1" id="KW-0472">Membrane</keyword>
<keyword evidence="1" id="KW-1133">Transmembrane helix</keyword>
<feature type="transmembrane region" description="Helical" evidence="1">
    <location>
        <begin position="78"/>
        <end position="111"/>
    </location>
</feature>
<comment type="caution">
    <text evidence="2">The sequence shown here is derived from an EMBL/GenBank/DDBJ whole genome shotgun (WGS) entry which is preliminary data.</text>
</comment>
<dbReference type="AlphaFoldDB" id="A0A7I9XZX9"/>
<evidence type="ECO:0000256" key="1">
    <source>
        <dbReference type="SAM" id="Phobius"/>
    </source>
</evidence>
<gene>
    <name evidence="2" type="ORF">MBOT_27140</name>
</gene>
<accession>A0A7I9XZX9</accession>
<proteinExistence type="predicted"/>
<evidence type="ECO:0000313" key="2">
    <source>
        <dbReference type="EMBL" id="GFG75349.1"/>
    </source>
</evidence>
<evidence type="ECO:0000313" key="3">
    <source>
        <dbReference type="Proteomes" id="UP000465361"/>
    </source>
</evidence>
<keyword evidence="1" id="KW-0812">Transmembrane</keyword>
<dbReference type="Proteomes" id="UP000465361">
    <property type="component" value="Unassembled WGS sequence"/>
</dbReference>
<sequence length="129" mass="14043">MLTGAGVNLFGLCGEKVRQAGKRHGSPEAPAEWMMPGLLSDRATVLVRRSWHTLVSGRGEHKVRPVDGFLNWWDGVELWLSGLGFVLQTLVVMPVVLVVAYGIAVVLDGLLGKGIKLMRRARRSDEAPG</sequence>
<protein>
    <submittedName>
        <fullName evidence="2">Uncharacterized protein</fullName>
    </submittedName>
</protein>
<dbReference type="EMBL" id="BLKW01000004">
    <property type="protein sequence ID" value="GFG75349.1"/>
    <property type="molecule type" value="Genomic_DNA"/>
</dbReference>
<name>A0A7I9XZX9_9MYCO</name>
<reference evidence="2 3" key="1">
    <citation type="journal article" date="2019" name="Emerg. Microbes Infect.">
        <title>Comprehensive subspecies identification of 175 nontuberculous mycobacteria species based on 7547 genomic profiles.</title>
        <authorList>
            <person name="Matsumoto Y."/>
            <person name="Kinjo T."/>
            <person name="Motooka D."/>
            <person name="Nabeya D."/>
            <person name="Jung N."/>
            <person name="Uechi K."/>
            <person name="Horii T."/>
            <person name="Iida T."/>
            <person name="Fujita J."/>
            <person name="Nakamura S."/>
        </authorList>
    </citation>
    <scope>NUCLEOTIDE SEQUENCE [LARGE SCALE GENOMIC DNA]</scope>
    <source>
        <strain evidence="2 3">JCM 17322</strain>
    </source>
</reference>